<dbReference type="SUPFAM" id="SSF100879">
    <property type="entry name" value="Lesion bypass DNA polymerase (Y-family), little finger domain"/>
    <property type="match status" value="1"/>
</dbReference>
<evidence type="ECO:0000256" key="13">
    <source>
        <dbReference type="SAM" id="MobiDB-lite"/>
    </source>
</evidence>
<dbReference type="InterPro" id="IPR017961">
    <property type="entry name" value="DNA_pol_Y-fam_little_finger"/>
</dbReference>
<protein>
    <recommendedName>
        <fullName evidence="3">DNA polymerase kappa</fullName>
        <ecNumber evidence="2">2.7.7.7</ecNumber>
    </recommendedName>
</protein>
<keyword evidence="5" id="KW-0548">Nucleotidyltransferase</keyword>
<evidence type="ECO:0000259" key="14">
    <source>
        <dbReference type="PROSITE" id="PS50173"/>
    </source>
</evidence>
<feature type="region of interest" description="Disordered" evidence="13">
    <location>
        <begin position="38"/>
        <end position="116"/>
    </location>
</feature>
<dbReference type="GO" id="GO:0006281">
    <property type="term" value="P:DNA repair"/>
    <property type="evidence" value="ECO:0007669"/>
    <property type="project" value="UniProtKB-KW"/>
</dbReference>
<dbReference type="GO" id="GO:0003684">
    <property type="term" value="F:damaged DNA binding"/>
    <property type="evidence" value="ECO:0007669"/>
    <property type="project" value="InterPro"/>
</dbReference>
<evidence type="ECO:0000256" key="4">
    <source>
        <dbReference type="ARBA" id="ARBA00022679"/>
    </source>
</evidence>
<evidence type="ECO:0000256" key="10">
    <source>
        <dbReference type="ARBA" id="ARBA00022932"/>
    </source>
</evidence>
<dbReference type="OMA" id="MCLDDYL"/>
<dbReference type="Gene3D" id="3.40.1170.60">
    <property type="match status" value="1"/>
</dbReference>
<evidence type="ECO:0000256" key="2">
    <source>
        <dbReference type="ARBA" id="ARBA00012417"/>
    </source>
</evidence>
<dbReference type="Gene3D" id="3.30.70.270">
    <property type="match status" value="1"/>
</dbReference>
<dbReference type="Gene3D" id="1.10.150.810">
    <property type="match status" value="2"/>
</dbReference>
<feature type="compositionally biased region" description="Acidic residues" evidence="13">
    <location>
        <begin position="696"/>
        <end position="715"/>
    </location>
</feature>
<keyword evidence="8" id="KW-0227">DNA damage</keyword>
<comment type="catalytic activity">
    <reaction evidence="12">
        <text>DNA(n) + a 2'-deoxyribonucleoside 5'-triphosphate = DNA(n+1) + diphosphate</text>
        <dbReference type="Rhea" id="RHEA:22508"/>
        <dbReference type="Rhea" id="RHEA-COMP:17339"/>
        <dbReference type="Rhea" id="RHEA-COMP:17340"/>
        <dbReference type="ChEBI" id="CHEBI:33019"/>
        <dbReference type="ChEBI" id="CHEBI:61560"/>
        <dbReference type="ChEBI" id="CHEBI:173112"/>
        <dbReference type="EC" id="2.7.7.7"/>
    </reaction>
</comment>
<feature type="compositionally biased region" description="Polar residues" evidence="13">
    <location>
        <begin position="38"/>
        <end position="73"/>
    </location>
</feature>
<feature type="compositionally biased region" description="Basic and acidic residues" evidence="13">
    <location>
        <begin position="604"/>
        <end position="629"/>
    </location>
</feature>
<dbReference type="PANTHER" id="PTHR11076:SF33">
    <property type="entry name" value="DNA POLYMERASE KAPPA"/>
    <property type="match status" value="1"/>
</dbReference>
<dbReference type="EMBL" id="LGTL01000002">
    <property type="protein sequence ID" value="KPA85344.1"/>
    <property type="molecule type" value="Genomic_DNA"/>
</dbReference>
<dbReference type="InterPro" id="IPR036775">
    <property type="entry name" value="DNA_pol_Y-fam_lit_finger_sf"/>
</dbReference>
<dbReference type="InterPro" id="IPR024728">
    <property type="entry name" value="PolY_HhH_motif"/>
</dbReference>
<keyword evidence="7" id="KW-0479">Metal-binding</keyword>
<feature type="region of interest" description="Disordered" evidence="13">
    <location>
        <begin position="1"/>
        <end position="20"/>
    </location>
</feature>
<evidence type="ECO:0000256" key="5">
    <source>
        <dbReference type="ARBA" id="ARBA00022695"/>
    </source>
</evidence>
<evidence type="ECO:0000256" key="3">
    <source>
        <dbReference type="ARBA" id="ARBA00016178"/>
    </source>
</evidence>
<dbReference type="GO" id="GO:0042276">
    <property type="term" value="P:error-prone translesion synthesis"/>
    <property type="evidence" value="ECO:0007669"/>
    <property type="project" value="TreeGrafter"/>
</dbReference>
<dbReference type="GO" id="GO:0005634">
    <property type="term" value="C:nucleus"/>
    <property type="evidence" value="ECO:0007669"/>
    <property type="project" value="TreeGrafter"/>
</dbReference>
<reference evidence="15 16" key="1">
    <citation type="submission" date="2015-07" db="EMBL/GenBank/DDBJ databases">
        <title>High-quality genome of monoxenous trypanosomatid Leptomonas pyrrhocoris.</title>
        <authorList>
            <person name="Flegontov P."/>
            <person name="Butenko A."/>
            <person name="Firsov S."/>
            <person name="Vlcek C."/>
            <person name="Logacheva M.D."/>
            <person name="Field M."/>
            <person name="Filatov D."/>
            <person name="Flegontova O."/>
            <person name="Gerasimov E."/>
            <person name="Jackson A.P."/>
            <person name="Kelly S."/>
            <person name="Opperdoes F."/>
            <person name="O'Reilly A."/>
            <person name="Votypka J."/>
            <person name="Yurchenko V."/>
            <person name="Lukes J."/>
        </authorList>
    </citation>
    <scope>NUCLEOTIDE SEQUENCE [LARGE SCALE GENOMIC DNA]</scope>
    <source>
        <strain evidence="15">H10</strain>
    </source>
</reference>
<dbReference type="InterPro" id="IPR043128">
    <property type="entry name" value="Rev_trsase/Diguanyl_cyclase"/>
</dbReference>
<comment type="similarity">
    <text evidence="1">Belongs to the DNA polymerase type-Y family.</text>
</comment>
<dbReference type="PANTHER" id="PTHR11076">
    <property type="entry name" value="DNA REPAIR POLYMERASE UMUC / TRANSFERASE FAMILY MEMBER"/>
    <property type="match status" value="1"/>
</dbReference>
<keyword evidence="10" id="KW-0239">DNA-directed DNA polymerase</keyword>
<dbReference type="InterPro" id="IPR022880">
    <property type="entry name" value="DNApol_IV"/>
</dbReference>
<evidence type="ECO:0000256" key="8">
    <source>
        <dbReference type="ARBA" id="ARBA00022763"/>
    </source>
</evidence>
<evidence type="ECO:0000313" key="16">
    <source>
        <dbReference type="Proteomes" id="UP000037923"/>
    </source>
</evidence>
<sequence>MSSNHSTPLPPAASCVRSEPGDALPHLVLCQAAQEALTSPLTRSAEPGTTSAEPRNSPRTSRATLSSPSSLLAQSVHRGGRSPSQSSSAERRTAATVAGAGTLPTSAKTSSSSSSAAPQVIVFDNTKAGLQAVDKEKTEALIREISKDSSFYQNEERKAKNRQRHVEALLVKTRHYEANVEGRPDVFRKVQREVADLEATIESHREFDHVYVHMDMDMFFAAVEMKKNPHYASLPLGIGGMGMLSTTNYVARQYGVRSGMPGFIGLRLCPELIIVPSDFPAYRVESEKFKAVVRTYDPSAHGLGMDEIMLCLNEYLALHYMHANSHDERFDAAERIIEECRRRVTEATGLTASAGIAPTPTLAKMASNYKKPNGQSSVRLFTREAVMAFLSPVAVRQVPGIGKSQESILTGLGIHTLGDVYAARHRLYCILTKKTYEFLLCSALGVGGMYDSREATSAEEAGDEESDGDGNRKSVGQERTFRQLAKRDDLQKIAYRNLRDAHRTLTEERLLASHVVLKLKFRSFQVKQHSKTLNVYTDDVAVLQRALDEVLIPVMDQFADFRLLGVRLEKLRPRAVEDGVEGATCLPKTDNEDETRQRTLSDYFKQRQDHMERRRAEMQDGHKRCRDSDVESADDVDSDIEVLTLPSVSRAAVRKDVKKMAAEPSADEKGDAFTQKVSTTLKTTAGKKRDASVVDLSDDETDKGDDDDGDVTYVE</sequence>
<dbReference type="VEuPathDB" id="TriTrypDB:LpyrH10_02_6440"/>
<dbReference type="InterPro" id="IPR043502">
    <property type="entry name" value="DNA/RNA_pol_sf"/>
</dbReference>
<keyword evidence="9" id="KW-0460">Magnesium</keyword>
<feature type="compositionally biased region" description="Basic and acidic residues" evidence="13">
    <location>
        <begin position="661"/>
        <end position="671"/>
    </location>
</feature>
<dbReference type="CDD" id="cd03586">
    <property type="entry name" value="PolY_Pol_IV_kappa"/>
    <property type="match status" value="1"/>
</dbReference>
<feature type="region of interest" description="Disordered" evidence="13">
    <location>
        <begin position="604"/>
        <end position="635"/>
    </location>
</feature>
<dbReference type="Pfam" id="PF00817">
    <property type="entry name" value="IMS"/>
    <property type="match status" value="1"/>
</dbReference>
<dbReference type="AlphaFoldDB" id="A0A0N0VHK1"/>
<gene>
    <name evidence="15" type="ORF">ABB37_01670</name>
</gene>
<dbReference type="GO" id="GO:0046872">
    <property type="term" value="F:metal ion binding"/>
    <property type="evidence" value="ECO:0007669"/>
    <property type="project" value="UniProtKB-KW"/>
</dbReference>
<keyword evidence="6" id="KW-0235">DNA replication</keyword>
<proteinExistence type="inferred from homology"/>
<evidence type="ECO:0000313" key="15">
    <source>
        <dbReference type="EMBL" id="KPA85344.1"/>
    </source>
</evidence>
<evidence type="ECO:0000256" key="7">
    <source>
        <dbReference type="ARBA" id="ARBA00022723"/>
    </source>
</evidence>
<dbReference type="InterPro" id="IPR001126">
    <property type="entry name" value="UmuC"/>
</dbReference>
<dbReference type="OrthoDB" id="263523at2759"/>
<feature type="domain" description="UmuC" evidence="14">
    <location>
        <begin position="211"/>
        <end position="402"/>
    </location>
</feature>
<dbReference type="PROSITE" id="PS50173">
    <property type="entry name" value="UMUC"/>
    <property type="match status" value="1"/>
</dbReference>
<keyword evidence="11" id="KW-0234">DNA repair</keyword>
<feature type="region of interest" description="Disordered" evidence="13">
    <location>
        <begin position="661"/>
        <end position="715"/>
    </location>
</feature>
<evidence type="ECO:0000256" key="6">
    <source>
        <dbReference type="ARBA" id="ARBA00022705"/>
    </source>
</evidence>
<dbReference type="Gene3D" id="3.30.1490.100">
    <property type="entry name" value="DNA polymerase, Y-family, little finger domain"/>
    <property type="match status" value="1"/>
</dbReference>
<dbReference type="EC" id="2.7.7.7" evidence="2"/>
<dbReference type="RefSeq" id="XP_015663783.1">
    <property type="nucleotide sequence ID" value="XM_015798263.1"/>
</dbReference>
<keyword evidence="16" id="KW-1185">Reference proteome</keyword>
<evidence type="ECO:0000256" key="12">
    <source>
        <dbReference type="ARBA" id="ARBA00049244"/>
    </source>
</evidence>
<dbReference type="InterPro" id="IPR050116">
    <property type="entry name" value="DNA_polymerase-Y"/>
</dbReference>
<dbReference type="GeneID" id="26901965"/>
<evidence type="ECO:0000256" key="1">
    <source>
        <dbReference type="ARBA" id="ARBA00010945"/>
    </source>
</evidence>
<accession>A0A0N0VHK1</accession>
<dbReference type="SUPFAM" id="SSF56672">
    <property type="entry name" value="DNA/RNA polymerases"/>
    <property type="match status" value="1"/>
</dbReference>
<dbReference type="GO" id="GO:0003887">
    <property type="term" value="F:DNA-directed DNA polymerase activity"/>
    <property type="evidence" value="ECO:0007669"/>
    <property type="project" value="UniProtKB-KW"/>
</dbReference>
<dbReference type="Pfam" id="PF11799">
    <property type="entry name" value="IMS_C"/>
    <property type="match status" value="1"/>
</dbReference>
<name>A0A0N0VHK1_LEPPY</name>
<dbReference type="FunFam" id="3.40.1170.60:FF:000017">
    <property type="entry name" value="Putative DNA polymerase kappa"/>
    <property type="match status" value="1"/>
</dbReference>
<dbReference type="GO" id="GO:0006260">
    <property type="term" value="P:DNA replication"/>
    <property type="evidence" value="ECO:0007669"/>
    <property type="project" value="UniProtKB-KW"/>
</dbReference>
<evidence type="ECO:0000256" key="9">
    <source>
        <dbReference type="ARBA" id="ARBA00022842"/>
    </source>
</evidence>
<dbReference type="Proteomes" id="UP000037923">
    <property type="component" value="Unassembled WGS sequence"/>
</dbReference>
<dbReference type="FunFam" id="3.30.1490.100:FF:000004">
    <property type="entry name" value="DNA polymerase IV"/>
    <property type="match status" value="1"/>
</dbReference>
<keyword evidence="4" id="KW-0808">Transferase</keyword>
<evidence type="ECO:0000256" key="11">
    <source>
        <dbReference type="ARBA" id="ARBA00023204"/>
    </source>
</evidence>
<organism evidence="15 16">
    <name type="scientific">Leptomonas pyrrhocoris</name>
    <name type="common">Firebug parasite</name>
    <dbReference type="NCBI Taxonomy" id="157538"/>
    <lineage>
        <taxon>Eukaryota</taxon>
        <taxon>Discoba</taxon>
        <taxon>Euglenozoa</taxon>
        <taxon>Kinetoplastea</taxon>
        <taxon>Metakinetoplastina</taxon>
        <taxon>Trypanosomatida</taxon>
        <taxon>Trypanosomatidae</taxon>
        <taxon>Leishmaniinae</taxon>
        <taxon>Leptomonas</taxon>
    </lineage>
</organism>
<comment type="caution">
    <text evidence="15">The sequence shown here is derived from an EMBL/GenBank/DDBJ whole genome shotgun (WGS) entry which is preliminary data.</text>
</comment>
<feature type="region of interest" description="Disordered" evidence="13">
    <location>
        <begin position="455"/>
        <end position="477"/>
    </location>
</feature>
<dbReference type="Pfam" id="PF11798">
    <property type="entry name" value="IMS_HHH"/>
    <property type="match status" value="1"/>
</dbReference>
<feature type="compositionally biased region" description="Low complexity" evidence="13">
    <location>
        <begin position="94"/>
        <end position="116"/>
    </location>
</feature>